<dbReference type="AlphaFoldDB" id="A0A4Y2A751"/>
<dbReference type="EMBL" id="BGPR01000008">
    <property type="protein sequence ID" value="GBL75661.1"/>
    <property type="molecule type" value="Genomic_DNA"/>
</dbReference>
<dbReference type="Proteomes" id="UP000499080">
    <property type="component" value="Unassembled WGS sequence"/>
</dbReference>
<evidence type="ECO:0000313" key="2">
    <source>
        <dbReference type="Proteomes" id="UP000499080"/>
    </source>
</evidence>
<evidence type="ECO:0000313" key="1">
    <source>
        <dbReference type="EMBL" id="GBL75661.1"/>
    </source>
</evidence>
<sequence length="116" mass="13622">MHITIKRSQVNYHLIKEKAWQIVRKNVKATGESTKTQSRYRGSMFVTEILPSDKYRISQLEPSNGRLYAKTAHVSQLKAWKCWNEDDETPVQILMMDQKCKDSNKLYVNQCVMELL</sequence>
<accession>A0A4Y2A751</accession>
<protein>
    <submittedName>
        <fullName evidence="1">Uncharacterized protein</fullName>
    </submittedName>
</protein>
<proteinExistence type="predicted"/>
<comment type="caution">
    <text evidence="1">The sequence shown here is derived from an EMBL/GenBank/DDBJ whole genome shotgun (WGS) entry which is preliminary data.</text>
</comment>
<reference evidence="1 2" key="1">
    <citation type="journal article" date="2019" name="Sci. Rep.">
        <title>Orb-weaving spider Araneus ventricosus genome elucidates the spidroin gene catalogue.</title>
        <authorList>
            <person name="Kono N."/>
            <person name="Nakamura H."/>
            <person name="Ohtoshi R."/>
            <person name="Moran D.A.P."/>
            <person name="Shinohara A."/>
            <person name="Yoshida Y."/>
            <person name="Fujiwara M."/>
            <person name="Mori M."/>
            <person name="Tomita M."/>
            <person name="Arakawa K."/>
        </authorList>
    </citation>
    <scope>NUCLEOTIDE SEQUENCE [LARGE SCALE GENOMIC DNA]</scope>
</reference>
<name>A0A4Y2A751_ARAVE</name>
<dbReference type="OrthoDB" id="6511622at2759"/>
<keyword evidence="2" id="KW-1185">Reference proteome</keyword>
<gene>
    <name evidence="1" type="ORF">AVEN_154975_1</name>
</gene>
<organism evidence="1 2">
    <name type="scientific">Araneus ventricosus</name>
    <name type="common">Orbweaver spider</name>
    <name type="synonym">Epeira ventricosa</name>
    <dbReference type="NCBI Taxonomy" id="182803"/>
    <lineage>
        <taxon>Eukaryota</taxon>
        <taxon>Metazoa</taxon>
        <taxon>Ecdysozoa</taxon>
        <taxon>Arthropoda</taxon>
        <taxon>Chelicerata</taxon>
        <taxon>Arachnida</taxon>
        <taxon>Araneae</taxon>
        <taxon>Araneomorphae</taxon>
        <taxon>Entelegynae</taxon>
        <taxon>Araneoidea</taxon>
        <taxon>Araneidae</taxon>
        <taxon>Araneus</taxon>
    </lineage>
</organism>